<feature type="transmembrane region" description="Helical" evidence="9">
    <location>
        <begin position="383"/>
        <end position="400"/>
    </location>
</feature>
<proteinExistence type="inferred from homology"/>
<evidence type="ECO:0000256" key="9">
    <source>
        <dbReference type="SAM" id="Phobius"/>
    </source>
</evidence>
<evidence type="ECO:0000256" key="6">
    <source>
        <dbReference type="ARBA" id="ARBA00023136"/>
    </source>
</evidence>
<keyword evidence="4 9" id="KW-0812">Transmembrane</keyword>
<feature type="transmembrane region" description="Helical" evidence="9">
    <location>
        <begin position="439"/>
        <end position="457"/>
    </location>
</feature>
<keyword evidence="5 9" id="KW-1133">Transmembrane helix</keyword>
<evidence type="ECO:0000313" key="11">
    <source>
        <dbReference type="Proteomes" id="UP001449795"/>
    </source>
</evidence>
<comment type="similarity">
    <text evidence="7">Belongs to the glycosyltransferase 87 family.</text>
</comment>
<accession>A0ABZ3DBI8</accession>
<dbReference type="RefSeq" id="WP_342630050.1">
    <property type="nucleotide sequence ID" value="NZ_CP152276.1"/>
</dbReference>
<feature type="transmembrane region" description="Helical" evidence="9">
    <location>
        <begin position="259"/>
        <end position="280"/>
    </location>
</feature>
<evidence type="ECO:0000256" key="1">
    <source>
        <dbReference type="ARBA" id="ARBA00004651"/>
    </source>
</evidence>
<evidence type="ECO:0000313" key="10">
    <source>
        <dbReference type="EMBL" id="XAE44851.1"/>
    </source>
</evidence>
<feature type="transmembrane region" description="Helical" evidence="9">
    <location>
        <begin position="360"/>
        <end position="377"/>
    </location>
</feature>
<dbReference type="InterPro" id="IPR018584">
    <property type="entry name" value="GT87"/>
</dbReference>
<keyword evidence="10" id="KW-0328">Glycosyltransferase</keyword>
<gene>
    <name evidence="10" type="ORF">AAC691_10740</name>
</gene>
<feature type="transmembrane region" description="Helical" evidence="9">
    <location>
        <begin position="182"/>
        <end position="199"/>
    </location>
</feature>
<comment type="subcellular location">
    <subcellularLocation>
        <location evidence="1">Cell membrane</location>
        <topology evidence="1">Multi-pass membrane protein</topology>
    </subcellularLocation>
</comment>
<keyword evidence="3 10" id="KW-0808">Transferase</keyword>
<feature type="transmembrane region" description="Helical" evidence="9">
    <location>
        <begin position="141"/>
        <end position="162"/>
    </location>
</feature>
<evidence type="ECO:0000256" key="7">
    <source>
        <dbReference type="ARBA" id="ARBA00024033"/>
    </source>
</evidence>
<dbReference type="GO" id="GO:0016757">
    <property type="term" value="F:glycosyltransferase activity"/>
    <property type="evidence" value="ECO:0007669"/>
    <property type="project" value="UniProtKB-KW"/>
</dbReference>
<feature type="transmembrane region" description="Helical" evidence="9">
    <location>
        <begin position="229"/>
        <end position="252"/>
    </location>
</feature>
<feature type="transmembrane region" description="Helical" evidence="9">
    <location>
        <begin position="332"/>
        <end position="353"/>
    </location>
</feature>
<keyword evidence="2" id="KW-1003">Cell membrane</keyword>
<dbReference type="Proteomes" id="UP001449795">
    <property type="component" value="Chromosome"/>
</dbReference>
<feature type="transmembrane region" description="Helical" evidence="9">
    <location>
        <begin position="412"/>
        <end position="433"/>
    </location>
</feature>
<organism evidence="10 11">
    <name type="scientific">Nguyenibacter vanlangensis</name>
    <dbReference type="NCBI Taxonomy" id="1216886"/>
    <lineage>
        <taxon>Bacteria</taxon>
        <taxon>Pseudomonadati</taxon>
        <taxon>Pseudomonadota</taxon>
        <taxon>Alphaproteobacteria</taxon>
        <taxon>Acetobacterales</taxon>
        <taxon>Acetobacteraceae</taxon>
        <taxon>Nguyenibacter</taxon>
    </lineage>
</organism>
<protein>
    <submittedName>
        <fullName evidence="10">Glycosyltransferase family 87 protein</fullName>
        <ecNumber evidence="10">2.4.-.-</ecNumber>
    </submittedName>
</protein>
<keyword evidence="6 9" id="KW-0472">Membrane</keyword>
<evidence type="ECO:0000256" key="3">
    <source>
        <dbReference type="ARBA" id="ARBA00022679"/>
    </source>
</evidence>
<feature type="region of interest" description="Disordered" evidence="8">
    <location>
        <begin position="1"/>
        <end position="23"/>
    </location>
</feature>
<dbReference type="Pfam" id="PF09594">
    <property type="entry name" value="GT87"/>
    <property type="match status" value="1"/>
</dbReference>
<dbReference type="EC" id="2.4.-.-" evidence="10"/>
<dbReference type="EMBL" id="CP152276">
    <property type="protein sequence ID" value="XAE44851.1"/>
    <property type="molecule type" value="Genomic_DNA"/>
</dbReference>
<name>A0ABZ3DBI8_9PROT</name>
<evidence type="ECO:0000256" key="4">
    <source>
        <dbReference type="ARBA" id="ARBA00022692"/>
    </source>
</evidence>
<evidence type="ECO:0000256" key="2">
    <source>
        <dbReference type="ARBA" id="ARBA00022475"/>
    </source>
</evidence>
<feature type="transmembrane region" description="Helical" evidence="9">
    <location>
        <begin position="30"/>
        <end position="52"/>
    </location>
</feature>
<evidence type="ECO:0000256" key="8">
    <source>
        <dbReference type="SAM" id="MobiDB-lite"/>
    </source>
</evidence>
<evidence type="ECO:0000256" key="5">
    <source>
        <dbReference type="ARBA" id="ARBA00022989"/>
    </source>
</evidence>
<reference evidence="10 11" key="1">
    <citation type="submission" date="2024-04" db="EMBL/GenBank/DDBJ databases">
        <title>Complete genome sequence of Nguyenibacter vanlangesis HBCM-1154, a strain capable of nitrogen fixation, IAA production, and phosphorus solubilization isolated from sugarcane soil.</title>
        <authorList>
            <person name="MY HANH P."/>
        </authorList>
    </citation>
    <scope>NUCLEOTIDE SEQUENCE [LARGE SCALE GENOMIC DNA]</scope>
    <source>
        <strain evidence="10 11">HBCM 1154</strain>
    </source>
</reference>
<keyword evidence="11" id="KW-1185">Reference proteome</keyword>
<sequence>MPISVDPAVPNRAPLPDDDPGSPGDPVITMFRRVCVFIPSVMVAISACILALRHLHPAGLAWALDNSYFSNNISILRDIRHLAGDDSWTPMLAVRDWLQRHPGGDAYDYFFFDMGTKFQYPLSSLLAIQWLPLQGRDAVHALNLLNLAAWFSIFPGMALLNLRLARMFAVRTAAPGPSARTVWIGAASLLTTLCFYPLIRGVYLGQIQVLLDALFVFACYFYASRRSGLAGVLLGLSALVKPQMALFLLWGLLRRDRAFVTGLAACAGAGYVASGLLYGWSWPQSYLRVLSFIGRHGESFYANQSMNGLVNRLLGNGTNLIWEYHRFAPYDGVTYALTLLSTGLLLAGGLWSARTAVTPRAATASLMVAGLCFTAASPVAWEHHYGILLPIFSLLFFSLLEIPDASDRRRRWLLLGATFVTVANVLSPLNLLATTRFNILQSYEFFAVLGVLLLVFLSRRDLGWSVGHRHAPHPQAFPGLTDVSWR</sequence>